<accession>A0A7W7MLB9</accession>
<name>A0A7W7MLB9_9ACTN</name>
<organism evidence="3 4">
    <name type="scientific">Actinoplanes lobatus</name>
    <dbReference type="NCBI Taxonomy" id="113568"/>
    <lineage>
        <taxon>Bacteria</taxon>
        <taxon>Bacillati</taxon>
        <taxon>Actinomycetota</taxon>
        <taxon>Actinomycetes</taxon>
        <taxon>Micromonosporales</taxon>
        <taxon>Micromonosporaceae</taxon>
        <taxon>Actinoplanes</taxon>
    </lineage>
</organism>
<dbReference type="EMBL" id="BOMP01000095">
    <property type="protein sequence ID" value="GIE42451.1"/>
    <property type="molecule type" value="Genomic_DNA"/>
</dbReference>
<reference evidence="3 4" key="1">
    <citation type="submission" date="2020-08" db="EMBL/GenBank/DDBJ databases">
        <title>Sequencing the genomes of 1000 actinobacteria strains.</title>
        <authorList>
            <person name="Klenk H.-P."/>
        </authorList>
    </citation>
    <scope>NUCLEOTIDE SEQUENCE [LARGE SCALE GENOMIC DNA]</scope>
    <source>
        <strain evidence="3 4">DSM 43150</strain>
    </source>
</reference>
<evidence type="ECO:0000313" key="4">
    <source>
        <dbReference type="Proteomes" id="UP000590511"/>
    </source>
</evidence>
<dbReference type="Pfam" id="PF01890">
    <property type="entry name" value="CbiG_C"/>
    <property type="match status" value="1"/>
</dbReference>
<evidence type="ECO:0000259" key="1">
    <source>
        <dbReference type="Pfam" id="PF01890"/>
    </source>
</evidence>
<evidence type="ECO:0000313" key="3">
    <source>
        <dbReference type="EMBL" id="MBB4754697.1"/>
    </source>
</evidence>
<dbReference type="Proteomes" id="UP000631312">
    <property type="component" value="Unassembled WGS sequence"/>
</dbReference>
<dbReference type="PANTHER" id="PTHR37477">
    <property type="entry name" value="COBALT-PRECORRIN-5A HYDROLASE"/>
    <property type="match status" value="1"/>
</dbReference>
<sequence length="139" mass="13888">MRLVVGFGARAGVTAGVLSDVVRGVLLGEGLALPQVVALATLDRRAAEDGPREFAASAGWRLLGFPAAELAAQRVPTPSAVVGAAVGTPSVAEAAALLAAGPGARLVVGKRVRDGITVAVARSLARGPLVDGDVVVHQR</sequence>
<reference evidence="2 5" key="2">
    <citation type="submission" date="2021-01" db="EMBL/GenBank/DDBJ databases">
        <title>Whole genome shotgun sequence of Actinoplanes lobatus NBRC 12513.</title>
        <authorList>
            <person name="Komaki H."/>
            <person name="Tamura T."/>
        </authorList>
    </citation>
    <scope>NUCLEOTIDE SEQUENCE [LARGE SCALE GENOMIC DNA]</scope>
    <source>
        <strain evidence="2 5">NBRC 12513</strain>
    </source>
</reference>
<feature type="domain" description="CobE/GbiG C-terminal" evidence="1">
    <location>
        <begin position="3"/>
        <end position="121"/>
    </location>
</feature>
<protein>
    <submittedName>
        <fullName evidence="3">Cobalamin biosynthesis protein CbiG</fullName>
    </submittedName>
</protein>
<dbReference type="AlphaFoldDB" id="A0A7W7MLB9"/>
<dbReference type="InterPro" id="IPR052553">
    <property type="entry name" value="CbiG_hydrolase"/>
</dbReference>
<dbReference type="InterPro" id="IPR036518">
    <property type="entry name" value="CobE/GbiG_C_sf"/>
</dbReference>
<dbReference type="PANTHER" id="PTHR37477:SF1">
    <property type="entry name" value="COBALT-PRECORRIN-5A HYDROLASE"/>
    <property type="match status" value="1"/>
</dbReference>
<dbReference type="RefSeq" id="WP_188127592.1">
    <property type="nucleotide sequence ID" value="NZ_BOMP01000095.1"/>
</dbReference>
<comment type="caution">
    <text evidence="3">The sequence shown here is derived from an EMBL/GenBank/DDBJ whole genome shotgun (WGS) entry which is preliminary data.</text>
</comment>
<dbReference type="SUPFAM" id="SSF159664">
    <property type="entry name" value="CobE/GbiG C-terminal domain-like"/>
    <property type="match status" value="1"/>
</dbReference>
<evidence type="ECO:0000313" key="5">
    <source>
        <dbReference type="Proteomes" id="UP000631312"/>
    </source>
</evidence>
<gene>
    <name evidence="2" type="ORF">Alo02nite_53490</name>
    <name evidence="3" type="ORF">BJ964_008858</name>
</gene>
<evidence type="ECO:0000313" key="2">
    <source>
        <dbReference type="EMBL" id="GIE42451.1"/>
    </source>
</evidence>
<proteinExistence type="predicted"/>
<keyword evidence="5" id="KW-1185">Reference proteome</keyword>
<dbReference type="Gene3D" id="3.30.420.180">
    <property type="entry name" value="CobE/GbiG C-terminal domain"/>
    <property type="match status" value="1"/>
</dbReference>
<dbReference type="GO" id="GO:0009236">
    <property type="term" value="P:cobalamin biosynthetic process"/>
    <property type="evidence" value="ECO:0007669"/>
    <property type="project" value="InterPro"/>
</dbReference>
<dbReference type="Proteomes" id="UP000590511">
    <property type="component" value="Unassembled WGS sequence"/>
</dbReference>
<dbReference type="InterPro" id="IPR002750">
    <property type="entry name" value="CobE/GbiG_C"/>
</dbReference>
<dbReference type="EMBL" id="JACHNC010000001">
    <property type="protein sequence ID" value="MBB4754697.1"/>
    <property type="molecule type" value="Genomic_DNA"/>
</dbReference>